<keyword evidence="3 5" id="KW-1133">Transmembrane helix</keyword>
<evidence type="ECO:0000256" key="1">
    <source>
        <dbReference type="ARBA" id="ARBA00004141"/>
    </source>
</evidence>
<feature type="transmembrane region" description="Helical" evidence="5">
    <location>
        <begin position="103"/>
        <end position="122"/>
    </location>
</feature>
<accession>A0A6M5YXR8</accession>
<evidence type="ECO:0000256" key="5">
    <source>
        <dbReference type="SAM" id="Phobius"/>
    </source>
</evidence>
<evidence type="ECO:0000313" key="8">
    <source>
        <dbReference type="Proteomes" id="UP000503447"/>
    </source>
</evidence>
<evidence type="ECO:0000313" key="7">
    <source>
        <dbReference type="EMBL" id="QJW98785.1"/>
    </source>
</evidence>
<sequence length="251" mass="25638">MSRNAIGDAVMRLCGAVLLAAVALKVHGLSAGGVGRALSLLSPRTQLVGTEVEALVGIWLLSGYARRGAWWSGLMLFFALAAVSAYLVAVGQKSCGCFGRVEVSPWVSLALDAVCALGLVATRPDGVWPGRAVSKHDLVPACGLVAAVGLLFAATGETTGRSLSRLRGEPLFIAGGDTDAGAAPKGESRTVPVTVENLSETDVNLFGGTTTCACVATADLPLIVPAHGQATVHVTIKFTGEMGRSVLSAKL</sequence>
<keyword evidence="2 5" id="KW-0812">Transmembrane</keyword>
<reference evidence="8" key="1">
    <citation type="submission" date="2020-05" db="EMBL/GenBank/DDBJ databases">
        <title>Frigoriglobus tundricola gen. nov., sp. nov., a psychrotolerant cellulolytic planctomycete of the family Gemmataceae with two divergent copies of 16S rRNA gene.</title>
        <authorList>
            <person name="Kulichevskaya I.S."/>
            <person name="Ivanova A.A."/>
            <person name="Naumoff D.G."/>
            <person name="Beletsky A.V."/>
            <person name="Rijpstra W.I.C."/>
            <person name="Sinninghe Damste J.S."/>
            <person name="Mardanov A.V."/>
            <person name="Ravin N.V."/>
            <person name="Dedysh S.N."/>
        </authorList>
    </citation>
    <scope>NUCLEOTIDE SEQUENCE [LARGE SCALE GENOMIC DNA]</scope>
    <source>
        <strain evidence="8">PL17</strain>
    </source>
</reference>
<protein>
    <recommendedName>
        <fullName evidence="6">Methylamine utilisation protein MauE domain-containing protein</fullName>
    </recommendedName>
</protein>
<keyword evidence="4 5" id="KW-0472">Membrane</keyword>
<feature type="transmembrane region" description="Helical" evidence="5">
    <location>
        <begin position="69"/>
        <end position="91"/>
    </location>
</feature>
<dbReference type="KEGG" id="ftj:FTUN_6380"/>
<dbReference type="InterPro" id="IPR009908">
    <property type="entry name" value="Methylamine_util_MauE"/>
</dbReference>
<dbReference type="AlphaFoldDB" id="A0A6M5YXR8"/>
<dbReference type="EMBL" id="CP053452">
    <property type="protein sequence ID" value="QJW98785.1"/>
    <property type="molecule type" value="Genomic_DNA"/>
</dbReference>
<evidence type="ECO:0000259" key="6">
    <source>
        <dbReference type="Pfam" id="PF07291"/>
    </source>
</evidence>
<proteinExistence type="predicted"/>
<feature type="transmembrane region" description="Helical" evidence="5">
    <location>
        <begin position="138"/>
        <end position="156"/>
    </location>
</feature>
<dbReference type="GO" id="GO:0030416">
    <property type="term" value="P:methylamine metabolic process"/>
    <property type="evidence" value="ECO:0007669"/>
    <property type="project" value="InterPro"/>
</dbReference>
<comment type="subcellular location">
    <subcellularLocation>
        <location evidence="1">Membrane</location>
        <topology evidence="1">Multi-pass membrane protein</topology>
    </subcellularLocation>
</comment>
<dbReference type="Proteomes" id="UP000503447">
    <property type="component" value="Chromosome"/>
</dbReference>
<dbReference type="Pfam" id="PF07291">
    <property type="entry name" value="MauE"/>
    <property type="match status" value="1"/>
</dbReference>
<dbReference type="GO" id="GO:0016020">
    <property type="term" value="C:membrane"/>
    <property type="evidence" value="ECO:0007669"/>
    <property type="project" value="UniProtKB-SubCell"/>
</dbReference>
<evidence type="ECO:0000256" key="2">
    <source>
        <dbReference type="ARBA" id="ARBA00022692"/>
    </source>
</evidence>
<evidence type="ECO:0000256" key="4">
    <source>
        <dbReference type="ARBA" id="ARBA00023136"/>
    </source>
</evidence>
<keyword evidence="8" id="KW-1185">Reference proteome</keyword>
<evidence type="ECO:0000256" key="3">
    <source>
        <dbReference type="ARBA" id="ARBA00022989"/>
    </source>
</evidence>
<name>A0A6M5YXR8_9BACT</name>
<dbReference type="RefSeq" id="WP_171473881.1">
    <property type="nucleotide sequence ID" value="NZ_CP053452.2"/>
</dbReference>
<organism evidence="7 8">
    <name type="scientific">Frigoriglobus tundricola</name>
    <dbReference type="NCBI Taxonomy" id="2774151"/>
    <lineage>
        <taxon>Bacteria</taxon>
        <taxon>Pseudomonadati</taxon>
        <taxon>Planctomycetota</taxon>
        <taxon>Planctomycetia</taxon>
        <taxon>Gemmatales</taxon>
        <taxon>Gemmataceae</taxon>
        <taxon>Frigoriglobus</taxon>
    </lineage>
</organism>
<feature type="domain" description="Methylamine utilisation protein MauE" evidence="6">
    <location>
        <begin position="13"/>
        <end position="119"/>
    </location>
</feature>
<gene>
    <name evidence="7" type="ORF">FTUN_6380</name>
</gene>